<dbReference type="Gene3D" id="3.20.20.150">
    <property type="entry name" value="Divalent-metal-dependent TIM barrel enzymes"/>
    <property type="match status" value="1"/>
</dbReference>
<dbReference type="GO" id="GO:0003677">
    <property type="term" value="F:DNA binding"/>
    <property type="evidence" value="ECO:0007669"/>
    <property type="project" value="InterPro"/>
</dbReference>
<dbReference type="GO" id="GO:0008270">
    <property type="term" value="F:zinc ion binding"/>
    <property type="evidence" value="ECO:0007669"/>
    <property type="project" value="InterPro"/>
</dbReference>
<feature type="domain" description="Xylose isomerase-like TIM barrel" evidence="2">
    <location>
        <begin position="9"/>
        <end position="120"/>
    </location>
</feature>
<sequence length="285" mass="31904">MPCRCRGQIGTTLADLKLLIDEVDNPQGRLQVCVDLNHVYTAQVDFTTPAGLEILIAAIDHVGIHNITAFHLSDSGYQHGSAGDAHVDFGRGYIGIDAYRRLLRHPIFSQVPTIFEVPPYCTTFRQSTLKGTTIPENLRKLDDLNQELFELIIQMSDRSWEEYGKRVIKHYYFVEIRIRQRIRQAAIKLGDAAYQAFQEDRQQTSNRNRAIARGKETGGVKKRKARDSGLLSGLGIIPKDVCNTPRQTTRGGKKYGAEESEGTYESDSINDSGSLDESESDGVRS</sequence>
<comment type="caution">
    <text evidence="3">The sequence shown here is derived from an EMBL/GenBank/DDBJ whole genome shotgun (WGS) entry which is preliminary data.</text>
</comment>
<accession>A0A1Y2BAP8</accession>
<feature type="region of interest" description="Disordered" evidence="1">
    <location>
        <begin position="200"/>
        <end position="226"/>
    </location>
</feature>
<dbReference type="GO" id="GO:0016853">
    <property type="term" value="F:isomerase activity"/>
    <property type="evidence" value="ECO:0007669"/>
    <property type="project" value="UniProtKB-KW"/>
</dbReference>
<keyword evidence="4" id="KW-1185">Reference proteome</keyword>
<dbReference type="GO" id="GO:0008081">
    <property type="term" value="F:phosphoric diester hydrolase activity"/>
    <property type="evidence" value="ECO:0007669"/>
    <property type="project" value="TreeGrafter"/>
</dbReference>
<evidence type="ECO:0000313" key="3">
    <source>
        <dbReference type="EMBL" id="ORY31931.1"/>
    </source>
</evidence>
<feature type="compositionally biased region" description="Acidic residues" evidence="1">
    <location>
        <begin position="274"/>
        <end position="285"/>
    </location>
</feature>
<dbReference type="GO" id="GO:0005634">
    <property type="term" value="C:nucleus"/>
    <property type="evidence" value="ECO:0007669"/>
    <property type="project" value="TreeGrafter"/>
</dbReference>
<dbReference type="Proteomes" id="UP000193986">
    <property type="component" value="Unassembled WGS sequence"/>
</dbReference>
<dbReference type="OrthoDB" id="2573612at2759"/>
<name>A0A1Y2BAP8_9TREE</name>
<evidence type="ECO:0000259" key="2">
    <source>
        <dbReference type="Pfam" id="PF01261"/>
    </source>
</evidence>
<dbReference type="EMBL" id="MCFC01000012">
    <property type="protein sequence ID" value="ORY31931.1"/>
    <property type="molecule type" value="Genomic_DNA"/>
</dbReference>
<dbReference type="GO" id="GO:0005739">
    <property type="term" value="C:mitochondrion"/>
    <property type="evidence" value="ECO:0007669"/>
    <property type="project" value="TreeGrafter"/>
</dbReference>
<organism evidence="3 4">
    <name type="scientific">Naematelia encephala</name>
    <dbReference type="NCBI Taxonomy" id="71784"/>
    <lineage>
        <taxon>Eukaryota</taxon>
        <taxon>Fungi</taxon>
        <taxon>Dikarya</taxon>
        <taxon>Basidiomycota</taxon>
        <taxon>Agaricomycotina</taxon>
        <taxon>Tremellomycetes</taxon>
        <taxon>Tremellales</taxon>
        <taxon>Naemateliaceae</taxon>
        <taxon>Naematelia</taxon>
    </lineage>
</organism>
<reference evidence="3 4" key="1">
    <citation type="submission" date="2016-07" db="EMBL/GenBank/DDBJ databases">
        <title>Pervasive Adenine N6-methylation of Active Genes in Fungi.</title>
        <authorList>
            <consortium name="DOE Joint Genome Institute"/>
            <person name="Mondo S.J."/>
            <person name="Dannebaum R.O."/>
            <person name="Kuo R.C."/>
            <person name="Labutti K."/>
            <person name="Haridas S."/>
            <person name="Kuo A."/>
            <person name="Salamov A."/>
            <person name="Ahrendt S.R."/>
            <person name="Lipzen A."/>
            <person name="Sullivan W."/>
            <person name="Andreopoulos W.B."/>
            <person name="Clum A."/>
            <person name="Lindquist E."/>
            <person name="Daum C."/>
            <person name="Ramamoorthy G.K."/>
            <person name="Gryganskyi A."/>
            <person name="Culley D."/>
            <person name="Magnuson J.K."/>
            <person name="James T.Y."/>
            <person name="O'Malley M.A."/>
            <person name="Stajich J.E."/>
            <person name="Spatafora J.W."/>
            <person name="Visel A."/>
            <person name="Grigoriev I.V."/>
        </authorList>
    </citation>
    <scope>NUCLEOTIDE SEQUENCE [LARGE SCALE GENOMIC DNA]</scope>
    <source>
        <strain evidence="3 4">68-887.2</strain>
    </source>
</reference>
<dbReference type="GO" id="GO:0006284">
    <property type="term" value="P:base-excision repair"/>
    <property type="evidence" value="ECO:0007669"/>
    <property type="project" value="TreeGrafter"/>
</dbReference>
<keyword evidence="3" id="KW-0413">Isomerase</keyword>
<evidence type="ECO:0000256" key="1">
    <source>
        <dbReference type="SAM" id="MobiDB-lite"/>
    </source>
</evidence>
<dbReference type="STRING" id="71784.A0A1Y2BAP8"/>
<proteinExistence type="predicted"/>
<dbReference type="PANTHER" id="PTHR21445:SF0">
    <property type="entry name" value="APURINIC-APYRIMIDINIC ENDONUCLEASE"/>
    <property type="match status" value="1"/>
</dbReference>
<dbReference type="PANTHER" id="PTHR21445">
    <property type="entry name" value="ENDONUCLEASE IV ENDODEOXYRIBONUCLEASE IV"/>
    <property type="match status" value="1"/>
</dbReference>
<dbReference type="Pfam" id="PF01261">
    <property type="entry name" value="AP_endonuc_2"/>
    <property type="match status" value="1"/>
</dbReference>
<feature type="region of interest" description="Disordered" evidence="1">
    <location>
        <begin position="240"/>
        <end position="285"/>
    </location>
</feature>
<dbReference type="InterPro" id="IPR001719">
    <property type="entry name" value="AP_endonuc_2"/>
</dbReference>
<dbReference type="AlphaFoldDB" id="A0A1Y2BAP8"/>
<dbReference type="GO" id="GO:0003906">
    <property type="term" value="F:DNA-(apurinic or apyrimidinic site) endonuclease activity"/>
    <property type="evidence" value="ECO:0007669"/>
    <property type="project" value="TreeGrafter"/>
</dbReference>
<gene>
    <name evidence="3" type="ORF">BCR39DRAFT_69087</name>
</gene>
<evidence type="ECO:0000313" key="4">
    <source>
        <dbReference type="Proteomes" id="UP000193986"/>
    </source>
</evidence>
<dbReference type="InterPro" id="IPR013022">
    <property type="entry name" value="Xyl_isomerase-like_TIM-brl"/>
</dbReference>
<protein>
    <submittedName>
        <fullName evidence="3">Xylose isomerase-like protein</fullName>
    </submittedName>
</protein>
<dbReference type="InParanoid" id="A0A1Y2BAP8"/>
<dbReference type="InterPro" id="IPR036237">
    <property type="entry name" value="Xyl_isomerase-like_sf"/>
</dbReference>
<dbReference type="SUPFAM" id="SSF51658">
    <property type="entry name" value="Xylose isomerase-like"/>
    <property type="match status" value="1"/>
</dbReference>